<dbReference type="HAMAP" id="MF_01411">
    <property type="entry name" value="LPS_assembly_LptD"/>
    <property type="match status" value="1"/>
</dbReference>
<evidence type="ECO:0000313" key="4">
    <source>
        <dbReference type="Proteomes" id="UP000630923"/>
    </source>
</evidence>
<dbReference type="GO" id="GO:1990351">
    <property type="term" value="C:transporter complex"/>
    <property type="evidence" value="ECO:0007669"/>
    <property type="project" value="TreeGrafter"/>
</dbReference>
<keyword evidence="1" id="KW-0472">Membrane</keyword>
<evidence type="ECO:0000313" key="3">
    <source>
        <dbReference type="EMBL" id="GHF27650.1"/>
    </source>
</evidence>
<dbReference type="Proteomes" id="UP000630923">
    <property type="component" value="Unassembled WGS sequence"/>
</dbReference>
<dbReference type="PANTHER" id="PTHR30189">
    <property type="entry name" value="LPS-ASSEMBLY PROTEIN"/>
    <property type="match status" value="1"/>
</dbReference>
<evidence type="ECO:0000259" key="2">
    <source>
        <dbReference type="Pfam" id="PF04453"/>
    </source>
</evidence>
<reference evidence="3" key="2">
    <citation type="submission" date="2020-09" db="EMBL/GenBank/DDBJ databases">
        <authorList>
            <person name="Sun Q."/>
            <person name="Kim S."/>
        </authorList>
    </citation>
    <scope>NUCLEOTIDE SEQUENCE</scope>
    <source>
        <strain evidence="3">KCTC 42590</strain>
    </source>
</reference>
<feature type="domain" description="LptD C-terminal" evidence="2">
    <location>
        <begin position="304"/>
        <end position="673"/>
    </location>
</feature>
<dbReference type="InterPro" id="IPR020889">
    <property type="entry name" value="LipoPS_assembly_LptD"/>
</dbReference>
<comment type="function">
    <text evidence="1">Involved in the assembly of lipopolysaccharide (LPS) at the surface of the outer membrane.</text>
</comment>
<dbReference type="Gene3D" id="2.60.450.10">
    <property type="entry name" value="Lipopolysaccharide (LPS) transport protein A like domain"/>
    <property type="match status" value="1"/>
</dbReference>
<keyword evidence="4" id="KW-1185">Reference proteome</keyword>
<dbReference type="InterPro" id="IPR050218">
    <property type="entry name" value="LptD"/>
</dbReference>
<organism evidence="3 4">
    <name type="scientific">Kordiimonas sediminis</name>
    <dbReference type="NCBI Taxonomy" id="1735581"/>
    <lineage>
        <taxon>Bacteria</taxon>
        <taxon>Pseudomonadati</taxon>
        <taxon>Pseudomonadota</taxon>
        <taxon>Alphaproteobacteria</taxon>
        <taxon>Kordiimonadales</taxon>
        <taxon>Kordiimonadaceae</taxon>
        <taxon>Kordiimonas</taxon>
    </lineage>
</organism>
<dbReference type="InterPro" id="IPR007543">
    <property type="entry name" value="LptD_C"/>
</dbReference>
<dbReference type="EMBL" id="BNCI01000002">
    <property type="protein sequence ID" value="GHF27650.1"/>
    <property type="molecule type" value="Genomic_DNA"/>
</dbReference>
<name>A0A919EA45_9PROT</name>
<sequence>MTKTAKKTLLSSVVDGCAAAIAVGIFCAPSVGAQAVSSAEVLGLQSSVDFSADKITYNAETGDVRALGQVVLKRDGFTLLAGEIRYNEQTGKAVALGAVELQLKDGSRIVAPRLEMNDNLKSAFVQDIRFVMTDGGQVAAAEGSYDQDKAETVLKRAVYSPCKVCIDDPDDEPVWQIKAVKVTHDKNKRRLYYKDAFLEFLGVPVLWTPTLSHPDPTVDRASGFLPFEIKTNKHLGLVLGAPYHHVFSKSKDMTVTPILTTQEGLVVTGEYRQRFSDGQLVTDGSITYADKRDQNNIKSGGQEFRGNISAEGYFNHSDTWRSTFDLNWASDDTYLRRYDFSDADTLVNDYKFEGFYGSSYISARALAFQGLRLEDVTGLTAFALPLIDAEFIPDYRPLGGVVRIEGNALALHRLDGLDTQRVTAAASWERRFVSSAGVVLDVNASVRSDAYNIDDIEYPDDPAYVGNAESDVRTMARLSGRFSWPLVKYGETNSHTIEPIVEVTVAPTRRNAQSFINEDSRSFELTDRNIFSLDRPTGYDLYEDGSRVTYGFRWQYDGEDVQTEVMLGQSWQVSGDYGALFTGTGLDGDSSDIVGRTQVSYRDWLFLDHRYRLDDSKLAVRRNDIDLTIGNEERSVTLGYFKLNRDLTDFVTGDRADREEIRATGSYRFYKNWHLSGGVIQDLTSGFDGVEYNIGASYKDECIEIGLQFRETYTRDRDIVPGTSILFRLKLKNLG</sequence>
<keyword evidence="1" id="KW-0998">Cell outer membrane</keyword>
<protein>
    <recommendedName>
        <fullName evidence="1">LPS-assembly protein LptD</fullName>
    </recommendedName>
</protein>
<dbReference type="GO" id="GO:0009279">
    <property type="term" value="C:cell outer membrane"/>
    <property type="evidence" value="ECO:0007669"/>
    <property type="project" value="UniProtKB-SubCell"/>
</dbReference>
<dbReference type="Pfam" id="PF04453">
    <property type="entry name" value="LptD"/>
    <property type="match status" value="1"/>
</dbReference>
<comment type="similarity">
    <text evidence="1">Belongs to the LptD family.</text>
</comment>
<reference evidence="3" key="1">
    <citation type="journal article" date="2014" name="Int. J. Syst. Evol. Microbiol.">
        <title>Complete genome sequence of Corynebacterium casei LMG S-19264T (=DSM 44701T), isolated from a smear-ripened cheese.</title>
        <authorList>
            <consortium name="US DOE Joint Genome Institute (JGI-PGF)"/>
            <person name="Walter F."/>
            <person name="Albersmeier A."/>
            <person name="Kalinowski J."/>
            <person name="Ruckert C."/>
        </authorList>
    </citation>
    <scope>NUCLEOTIDE SEQUENCE</scope>
    <source>
        <strain evidence="3">KCTC 42590</strain>
    </source>
</reference>
<comment type="subunit">
    <text evidence="1">Component of the lipopolysaccharide transport and assembly complex.</text>
</comment>
<keyword evidence="1" id="KW-0732">Signal</keyword>
<proteinExistence type="inferred from homology"/>
<comment type="caution">
    <text evidence="3">The sequence shown here is derived from an EMBL/GenBank/DDBJ whole genome shotgun (WGS) entry which is preliminary data.</text>
</comment>
<dbReference type="GO" id="GO:0043165">
    <property type="term" value="P:Gram-negative-bacterium-type cell outer membrane assembly"/>
    <property type="evidence" value="ECO:0007669"/>
    <property type="project" value="UniProtKB-UniRule"/>
</dbReference>
<dbReference type="AlphaFoldDB" id="A0A919EA45"/>
<comment type="subcellular location">
    <subcellularLocation>
        <location evidence="1">Cell outer membrane</location>
    </subcellularLocation>
</comment>
<dbReference type="RefSeq" id="WP_191253175.1">
    <property type="nucleotide sequence ID" value="NZ_BNCI01000002.1"/>
</dbReference>
<evidence type="ECO:0000256" key="1">
    <source>
        <dbReference type="HAMAP-Rule" id="MF_01411"/>
    </source>
</evidence>
<dbReference type="PANTHER" id="PTHR30189:SF1">
    <property type="entry name" value="LPS-ASSEMBLY PROTEIN LPTD"/>
    <property type="match status" value="1"/>
</dbReference>
<comment type="caution">
    <text evidence="1">Lacks conserved residue(s) required for the propagation of feature annotation.</text>
</comment>
<accession>A0A919EA45</accession>
<gene>
    <name evidence="1 3" type="primary">lptD</name>
    <name evidence="3" type="ORF">GCM10017044_23420</name>
</gene>
<dbReference type="GO" id="GO:0015920">
    <property type="term" value="P:lipopolysaccharide transport"/>
    <property type="evidence" value="ECO:0007669"/>
    <property type="project" value="InterPro"/>
</dbReference>